<reference evidence="17" key="1">
    <citation type="journal article" date="2011" name="Genome Biol.">
        <title>The draft genome of the carcinogenic human liver fluke Clonorchis sinensis.</title>
        <authorList>
            <person name="Wang X."/>
            <person name="Chen W."/>
            <person name="Huang Y."/>
            <person name="Sun J."/>
            <person name="Men J."/>
            <person name="Liu H."/>
            <person name="Luo F."/>
            <person name="Guo L."/>
            <person name="Lv X."/>
            <person name="Deng C."/>
            <person name="Zhou C."/>
            <person name="Fan Y."/>
            <person name="Li X."/>
            <person name="Huang L."/>
            <person name="Hu Y."/>
            <person name="Liang C."/>
            <person name="Hu X."/>
            <person name="Xu J."/>
            <person name="Yu X."/>
        </authorList>
    </citation>
    <scope>NUCLEOTIDE SEQUENCE [LARGE SCALE GENOMIC DNA]</scope>
    <source>
        <strain evidence="17">Henan</strain>
    </source>
</reference>
<evidence type="ECO:0000256" key="8">
    <source>
        <dbReference type="ARBA" id="ARBA00022741"/>
    </source>
</evidence>
<comment type="pathway">
    <text evidence="1">Cofactor metabolism; pyridoxal 5'-phosphate salvage; pyridoxamine 5'-phosphate from pyridoxamine: step 1/1.</text>
</comment>
<protein>
    <recommendedName>
        <fullName evidence="6">Pyridoxal kinase</fullName>
        <ecNumber evidence="5">2.7.1.35</ecNumber>
    </recommendedName>
    <alternativeName>
        <fullName evidence="11">Pyridoxine kinase</fullName>
    </alternativeName>
</protein>
<evidence type="ECO:0000259" key="16">
    <source>
        <dbReference type="Pfam" id="PF08543"/>
    </source>
</evidence>
<organism evidence="17 18">
    <name type="scientific">Clonorchis sinensis</name>
    <name type="common">Chinese liver fluke</name>
    <dbReference type="NCBI Taxonomy" id="79923"/>
    <lineage>
        <taxon>Eukaryota</taxon>
        <taxon>Metazoa</taxon>
        <taxon>Spiralia</taxon>
        <taxon>Lophotrochozoa</taxon>
        <taxon>Platyhelminthes</taxon>
        <taxon>Trematoda</taxon>
        <taxon>Digenea</taxon>
        <taxon>Opisthorchiida</taxon>
        <taxon>Opisthorchiata</taxon>
        <taxon>Opisthorchiidae</taxon>
        <taxon>Clonorchis</taxon>
    </lineage>
</organism>
<feature type="compositionally biased region" description="Low complexity" evidence="15">
    <location>
        <begin position="905"/>
        <end position="914"/>
    </location>
</feature>
<dbReference type="GO" id="GO:0005524">
    <property type="term" value="F:ATP binding"/>
    <property type="evidence" value="ECO:0007669"/>
    <property type="project" value="UniProtKB-KW"/>
</dbReference>
<dbReference type="GO" id="GO:0005829">
    <property type="term" value="C:cytosol"/>
    <property type="evidence" value="ECO:0007669"/>
    <property type="project" value="TreeGrafter"/>
</dbReference>
<evidence type="ECO:0000256" key="9">
    <source>
        <dbReference type="ARBA" id="ARBA00022777"/>
    </source>
</evidence>
<comment type="catalytic activity">
    <reaction evidence="13">
        <text>pyridoxal + ATP = pyridoxal 5'-phosphate + ADP + H(+)</text>
        <dbReference type="Rhea" id="RHEA:10224"/>
        <dbReference type="ChEBI" id="CHEBI:15378"/>
        <dbReference type="ChEBI" id="CHEBI:17310"/>
        <dbReference type="ChEBI" id="CHEBI:30616"/>
        <dbReference type="ChEBI" id="CHEBI:456216"/>
        <dbReference type="ChEBI" id="CHEBI:597326"/>
        <dbReference type="EC" id="2.7.1.35"/>
    </reaction>
    <physiologicalReaction direction="left-to-right" evidence="13">
        <dbReference type="Rhea" id="RHEA:10225"/>
    </physiologicalReaction>
</comment>
<dbReference type="GO" id="GO:0008478">
    <property type="term" value="F:pyridoxal kinase activity"/>
    <property type="evidence" value="ECO:0007669"/>
    <property type="project" value="UniProtKB-EC"/>
</dbReference>
<dbReference type="PANTHER" id="PTHR10534:SF2">
    <property type="entry name" value="PYRIDOXAL KINASE"/>
    <property type="match status" value="1"/>
</dbReference>
<dbReference type="GO" id="GO:0009443">
    <property type="term" value="P:pyridoxal 5'-phosphate salvage"/>
    <property type="evidence" value="ECO:0007669"/>
    <property type="project" value="InterPro"/>
</dbReference>
<dbReference type="EC" id="2.7.1.35" evidence="5"/>
<evidence type="ECO:0000256" key="7">
    <source>
        <dbReference type="ARBA" id="ARBA00022679"/>
    </source>
</evidence>
<evidence type="ECO:0000256" key="1">
    <source>
        <dbReference type="ARBA" id="ARBA00004750"/>
    </source>
</evidence>
<dbReference type="Gene3D" id="3.40.1190.20">
    <property type="match status" value="1"/>
</dbReference>
<evidence type="ECO:0000256" key="11">
    <source>
        <dbReference type="ARBA" id="ARBA00032808"/>
    </source>
</evidence>
<dbReference type="InterPro" id="IPR004625">
    <property type="entry name" value="PyrdxlKinase"/>
</dbReference>
<comment type="pathway">
    <text evidence="2">Cofactor metabolism; pyridoxal 5'-phosphate salvage; pyridoxine 5'-phosphate from pyridoxine: step 1/1.</text>
</comment>
<keyword evidence="7" id="KW-0808">Transferase</keyword>
<sequence>MVAMSSRVLSIQSHVVHGYVGNRSSVFPLQLLGIEVDYINSVQFSNHTGYSCVKGQVMDACDLKELYAGLKANGLHTYTHVLTGYVGCASFLEAVGDLIRDLKAENPQLKYYCDPVLGDSGELYVSPDLVPVYKEKILPLADVILPNQFEAELLTGCPITDEASALECIRPFHSKYHIPTVVLTSSNIRYSSNAYPDAKDRMLGYASRCISSEPHRGDLNSMRPSDSESIVNGCDTYEQLRLVIPVLDCEFRGTGDLFSALTLARIECGLKSQLKSSFAVRLRFIRFSESVLWIAVDQQQCAYLTKIENQICSFDHFLKGNTFELVLRSMQAVLRRTLDESKSQKGGQLAGAKVAEAGLRKNPFRNFSSPVEYLCDDIFGNHVHVTGTLVINKWSKFIERLRILATGSGDSSDDVTPKKEHDKAGSSGRAQRREMLRNIPNTCNAYVCPDSPPVIHRSAGVPVQHTGAKNGGLISKERTFSPRGLDAALASVTLNDPNTTPGQKIRKHAHSETPLKRRSYSMSEAQISSGGESDSLYRGANVTARGACGPFPNGSRHHGPAHRPTYNRAVSTANHRPGGTNRQSGTRADWDQIRVEEFMDEDFDFEKNLAMFDKNAFYEMVDMQRGVAPRSTAIQPIQSTEHFAERPDGVGVPLLLHHAPKKSKEYYDDCTMTTNTATLSSSKQRHEHSVPYYHPSSQAPPDSTSTHACICSTAICSAVPGYSAGIARYWHTPTGLRVPVLPAPDHYRMLHYLATGKDPSGALSEHPSLELVHGLSWGRLLETAGRGLVDHVMRQLRSSGIMSQRSLQRPPARILVLPDGPHLGGALAITLARLLAIRGACVLLIAPRVAATDHPNQADGLDAVYRAELELAIQMAPRPNPYGLEEDDQFNSEEGTDDEDEGVDDGAVAGADADSSARHLLPSDGDSELASCLALDQLSSHPNDALDYSPLNRMWISRMPGLKLLRRSTSVTKLPPNVVIDLVVLGHSAVSPHDPTYPVDSQLLQWLQRHHAITRVAYLMPRCVSVTDQYSLRNAPIHWVVELGLPRLLPSPQSESLFSNSSNAHLLVDVGLSRNLIRRLTSDLKCLPPYGLFDVESVIPLKLDPVASGSTP</sequence>
<evidence type="ECO:0000256" key="4">
    <source>
        <dbReference type="ARBA" id="ARBA00008805"/>
    </source>
</evidence>
<feature type="region of interest" description="Disordered" evidence="15">
    <location>
        <begin position="494"/>
        <end position="520"/>
    </location>
</feature>
<evidence type="ECO:0000256" key="10">
    <source>
        <dbReference type="ARBA" id="ARBA00022840"/>
    </source>
</evidence>
<reference key="2">
    <citation type="submission" date="2011-10" db="EMBL/GenBank/DDBJ databases">
        <title>The genome and transcriptome sequence of Clonorchis sinensis provide insights into the carcinogenic liver fluke.</title>
        <authorList>
            <person name="Wang X."/>
            <person name="Huang Y."/>
            <person name="Chen W."/>
            <person name="Liu H."/>
            <person name="Guo L."/>
            <person name="Chen Y."/>
            <person name="Luo F."/>
            <person name="Zhou W."/>
            <person name="Sun J."/>
            <person name="Mao Q."/>
            <person name="Liang P."/>
            <person name="Zhou C."/>
            <person name="Tian Y."/>
            <person name="Men J."/>
            <person name="Lv X."/>
            <person name="Huang L."/>
            <person name="Zhou J."/>
            <person name="Hu Y."/>
            <person name="Li R."/>
            <person name="Zhang F."/>
            <person name="Lei H."/>
            <person name="Li X."/>
            <person name="Hu X."/>
            <person name="Liang C."/>
            <person name="Xu J."/>
            <person name="Wu Z."/>
            <person name="Yu X."/>
        </authorList>
    </citation>
    <scope>NUCLEOTIDE SEQUENCE</scope>
    <source>
        <strain>Henan</strain>
    </source>
</reference>
<dbReference type="EMBL" id="DF142931">
    <property type="protein sequence ID" value="GAA49111.1"/>
    <property type="molecule type" value="Genomic_DNA"/>
</dbReference>
<feature type="region of interest" description="Disordered" evidence="15">
    <location>
        <begin position="877"/>
        <end position="921"/>
    </location>
</feature>
<dbReference type="InterPro" id="IPR029056">
    <property type="entry name" value="Ribokinase-like"/>
</dbReference>
<gene>
    <name evidence="17" type="ORF">CLF_102516</name>
</gene>
<accession>G7Y826</accession>
<feature type="domain" description="Pyridoxamine kinase/Phosphomethylpyrimidine kinase" evidence="16">
    <location>
        <begin position="83"/>
        <end position="192"/>
    </location>
</feature>
<feature type="region of interest" description="Disordered" evidence="15">
    <location>
        <begin position="551"/>
        <end position="586"/>
    </location>
</feature>
<evidence type="ECO:0000313" key="18">
    <source>
        <dbReference type="Proteomes" id="UP000008909"/>
    </source>
</evidence>
<evidence type="ECO:0000256" key="12">
    <source>
        <dbReference type="ARBA" id="ARBA00047310"/>
    </source>
</evidence>
<keyword evidence="18" id="KW-1185">Reference proteome</keyword>
<comment type="catalytic activity">
    <reaction evidence="12">
        <text>pyridoxamine + ATP = pyridoxamine 5'-phosphate + ADP + H(+)</text>
        <dbReference type="Rhea" id="RHEA:25104"/>
        <dbReference type="ChEBI" id="CHEBI:15378"/>
        <dbReference type="ChEBI" id="CHEBI:30616"/>
        <dbReference type="ChEBI" id="CHEBI:57761"/>
        <dbReference type="ChEBI" id="CHEBI:58451"/>
        <dbReference type="ChEBI" id="CHEBI:456216"/>
        <dbReference type="EC" id="2.7.1.35"/>
    </reaction>
    <physiologicalReaction direction="left-to-right" evidence="12">
        <dbReference type="Rhea" id="RHEA:25105"/>
    </physiologicalReaction>
</comment>
<dbReference type="Pfam" id="PF08543">
    <property type="entry name" value="Phos_pyr_kin"/>
    <property type="match status" value="1"/>
</dbReference>
<feature type="compositionally biased region" description="Polar residues" evidence="15">
    <location>
        <begin position="568"/>
        <end position="586"/>
    </location>
</feature>
<keyword evidence="9 17" id="KW-0418">Kinase</keyword>
<evidence type="ECO:0000256" key="3">
    <source>
        <dbReference type="ARBA" id="ARBA00005210"/>
    </source>
</evidence>
<feature type="region of interest" description="Disordered" evidence="15">
    <location>
        <begin position="408"/>
        <end position="432"/>
    </location>
</feature>
<dbReference type="AlphaFoldDB" id="G7Y826"/>
<evidence type="ECO:0000313" key="17">
    <source>
        <dbReference type="EMBL" id="GAA49111.1"/>
    </source>
</evidence>
<dbReference type="Gene3D" id="3.40.50.10260">
    <property type="entry name" value="YjeF N-terminal domain"/>
    <property type="match status" value="1"/>
</dbReference>
<dbReference type="InterPro" id="IPR036652">
    <property type="entry name" value="YjeF_N_dom_sf"/>
</dbReference>
<feature type="compositionally biased region" description="Basic and acidic residues" evidence="15">
    <location>
        <begin position="415"/>
        <end position="424"/>
    </location>
</feature>
<comment type="pathway">
    <text evidence="3">Cofactor metabolism; pyridoxal 5'-phosphate salvage; pyridoxal 5'-phosphate from pyridoxal: step 1/1.</text>
</comment>
<dbReference type="CDD" id="cd01173">
    <property type="entry name" value="pyridoxal_pyridoxamine_kinase"/>
    <property type="match status" value="1"/>
</dbReference>
<dbReference type="SUPFAM" id="SSF64153">
    <property type="entry name" value="YjeF N-terminal domain-like"/>
    <property type="match status" value="1"/>
</dbReference>
<dbReference type="NCBIfam" id="TIGR00687">
    <property type="entry name" value="pyridox_kin"/>
    <property type="match status" value="1"/>
</dbReference>
<dbReference type="Proteomes" id="UP000008909">
    <property type="component" value="Unassembled WGS sequence"/>
</dbReference>
<dbReference type="InterPro" id="IPR013749">
    <property type="entry name" value="PM/HMP-P_kinase-1"/>
</dbReference>
<comment type="catalytic activity">
    <reaction evidence="14">
        <text>pyridoxine + ATP = pyridoxine 5'-phosphate + ADP + H(+)</text>
        <dbReference type="Rhea" id="RHEA:25108"/>
        <dbReference type="ChEBI" id="CHEBI:15378"/>
        <dbReference type="ChEBI" id="CHEBI:16709"/>
        <dbReference type="ChEBI" id="CHEBI:30616"/>
        <dbReference type="ChEBI" id="CHEBI:58589"/>
        <dbReference type="ChEBI" id="CHEBI:456216"/>
        <dbReference type="EC" id="2.7.1.35"/>
    </reaction>
    <physiologicalReaction direction="left-to-right" evidence="14">
        <dbReference type="Rhea" id="RHEA:25109"/>
    </physiologicalReaction>
</comment>
<evidence type="ECO:0000256" key="6">
    <source>
        <dbReference type="ARBA" id="ARBA00018134"/>
    </source>
</evidence>
<dbReference type="PANTHER" id="PTHR10534">
    <property type="entry name" value="PYRIDOXAL KINASE"/>
    <property type="match status" value="1"/>
</dbReference>
<proteinExistence type="inferred from homology"/>
<keyword evidence="10" id="KW-0067">ATP-binding</keyword>
<keyword evidence="8" id="KW-0547">Nucleotide-binding</keyword>
<dbReference type="UniPathway" id="UPA01068">
    <property type="reaction ID" value="UER00298"/>
</dbReference>
<comment type="similarity">
    <text evidence="4">Belongs to the pyridoxine kinase family.</text>
</comment>
<name>G7Y826_CLOSI</name>
<evidence type="ECO:0000256" key="5">
    <source>
        <dbReference type="ARBA" id="ARBA00012104"/>
    </source>
</evidence>
<dbReference type="SUPFAM" id="SSF53613">
    <property type="entry name" value="Ribokinase-like"/>
    <property type="match status" value="1"/>
</dbReference>
<evidence type="ECO:0000256" key="2">
    <source>
        <dbReference type="ARBA" id="ARBA00004835"/>
    </source>
</evidence>
<evidence type="ECO:0000256" key="15">
    <source>
        <dbReference type="SAM" id="MobiDB-lite"/>
    </source>
</evidence>
<evidence type="ECO:0000256" key="14">
    <source>
        <dbReference type="ARBA" id="ARBA00048524"/>
    </source>
</evidence>
<evidence type="ECO:0000256" key="13">
    <source>
        <dbReference type="ARBA" id="ARBA00047377"/>
    </source>
</evidence>
<feature type="compositionally biased region" description="Acidic residues" evidence="15">
    <location>
        <begin position="884"/>
        <end position="904"/>
    </location>
</feature>